<dbReference type="InterPro" id="IPR013106">
    <property type="entry name" value="Ig_V-set"/>
</dbReference>
<feature type="domain" description="Immunoglobulin V-set" evidence="2">
    <location>
        <begin position="88"/>
        <end position="166"/>
    </location>
</feature>
<protein>
    <recommendedName>
        <fullName evidence="2">Immunoglobulin V-set domain-containing protein</fullName>
    </recommendedName>
</protein>
<name>A0A060Y6D1_ONCMY</name>
<keyword evidence="1" id="KW-0812">Transmembrane</keyword>
<dbReference type="Gene3D" id="2.60.40.10">
    <property type="entry name" value="Immunoglobulins"/>
    <property type="match status" value="1"/>
</dbReference>
<accession>A0A060Y6D1</accession>
<evidence type="ECO:0000259" key="2">
    <source>
        <dbReference type="SMART" id="SM00406"/>
    </source>
</evidence>
<dbReference type="SMART" id="SM00406">
    <property type="entry name" value="IGv"/>
    <property type="match status" value="1"/>
</dbReference>
<dbReference type="InterPro" id="IPR050150">
    <property type="entry name" value="IgV_Light_Chain"/>
</dbReference>
<evidence type="ECO:0000256" key="1">
    <source>
        <dbReference type="SAM" id="Phobius"/>
    </source>
</evidence>
<dbReference type="STRING" id="8022.A0A060Y6D1"/>
<dbReference type="EMBL" id="FR907937">
    <property type="protein sequence ID" value="CDQ87483.1"/>
    <property type="molecule type" value="Genomic_DNA"/>
</dbReference>
<dbReference type="AlphaFoldDB" id="A0A060Y6D1"/>
<dbReference type="SUPFAM" id="SSF48726">
    <property type="entry name" value="Immunoglobulin"/>
    <property type="match status" value="1"/>
</dbReference>
<keyword evidence="1" id="KW-0472">Membrane</keyword>
<feature type="transmembrane region" description="Helical" evidence="1">
    <location>
        <begin position="60"/>
        <end position="80"/>
    </location>
</feature>
<dbReference type="Proteomes" id="UP000193380">
    <property type="component" value="Unassembled WGS sequence"/>
</dbReference>
<reference evidence="3" key="1">
    <citation type="journal article" date="2014" name="Nat. Commun.">
        <title>The rainbow trout genome provides novel insights into evolution after whole-genome duplication in vertebrates.</title>
        <authorList>
            <person name="Berthelot C."/>
            <person name="Brunet F."/>
            <person name="Chalopin D."/>
            <person name="Juanchich A."/>
            <person name="Bernard M."/>
            <person name="Noel B."/>
            <person name="Bento P."/>
            <person name="Da Silva C."/>
            <person name="Labadie K."/>
            <person name="Alberti A."/>
            <person name="Aury J.M."/>
            <person name="Louis A."/>
            <person name="Dehais P."/>
            <person name="Bardou P."/>
            <person name="Montfort J."/>
            <person name="Klopp C."/>
            <person name="Cabau C."/>
            <person name="Gaspin C."/>
            <person name="Thorgaard G.H."/>
            <person name="Boussaha M."/>
            <person name="Quillet E."/>
            <person name="Guyomard R."/>
            <person name="Galiana D."/>
            <person name="Bobe J."/>
            <person name="Volff J.N."/>
            <person name="Genet C."/>
            <person name="Wincker P."/>
            <person name="Jaillon O."/>
            <person name="Roest Crollius H."/>
            <person name="Guiguen Y."/>
        </authorList>
    </citation>
    <scope>NUCLEOTIDE SEQUENCE [LARGE SCALE GENOMIC DNA]</scope>
</reference>
<keyword evidence="1" id="KW-1133">Transmembrane helix</keyword>
<dbReference type="Pfam" id="PF07686">
    <property type="entry name" value="V-set"/>
    <property type="match status" value="1"/>
</dbReference>
<dbReference type="PANTHER" id="PTHR23267">
    <property type="entry name" value="IMMUNOGLOBULIN LIGHT CHAIN"/>
    <property type="match status" value="1"/>
</dbReference>
<organism evidence="3 4">
    <name type="scientific">Oncorhynchus mykiss</name>
    <name type="common">Rainbow trout</name>
    <name type="synonym">Salmo gairdneri</name>
    <dbReference type="NCBI Taxonomy" id="8022"/>
    <lineage>
        <taxon>Eukaryota</taxon>
        <taxon>Metazoa</taxon>
        <taxon>Chordata</taxon>
        <taxon>Craniata</taxon>
        <taxon>Vertebrata</taxon>
        <taxon>Euteleostomi</taxon>
        <taxon>Actinopterygii</taxon>
        <taxon>Neopterygii</taxon>
        <taxon>Teleostei</taxon>
        <taxon>Protacanthopterygii</taxon>
        <taxon>Salmoniformes</taxon>
        <taxon>Salmonidae</taxon>
        <taxon>Salmoninae</taxon>
        <taxon>Oncorhynchus</taxon>
    </lineage>
</organism>
<sequence length="175" mass="19120">MSEVSFPGKRVSSTPTCHQTAYHFIVICPDTLRLQCYHCCVQFVVFSEPQMMMMMKMISLIPLLITLGFLTQVSSANNFLNHAEKLKSVSLGKTVSLSATGGSGIGDDMSWYLLKPGQAPKLLIYTVKTLQSGTPSRFSGSRSGTEYTLTITDVQAEDAGDYYGMGDYGGLVFTQ</sequence>
<dbReference type="PaxDb" id="8022-A0A060Y6D1"/>
<dbReference type="InterPro" id="IPR013783">
    <property type="entry name" value="Ig-like_fold"/>
</dbReference>
<gene>
    <name evidence="3" type="ORF">GSONMT00019719001</name>
</gene>
<evidence type="ECO:0000313" key="3">
    <source>
        <dbReference type="EMBL" id="CDQ87483.1"/>
    </source>
</evidence>
<reference evidence="3" key="2">
    <citation type="submission" date="2014-03" db="EMBL/GenBank/DDBJ databases">
        <authorList>
            <person name="Genoscope - CEA"/>
        </authorList>
    </citation>
    <scope>NUCLEOTIDE SEQUENCE</scope>
</reference>
<evidence type="ECO:0000313" key="4">
    <source>
        <dbReference type="Proteomes" id="UP000193380"/>
    </source>
</evidence>
<dbReference type="InterPro" id="IPR036179">
    <property type="entry name" value="Ig-like_dom_sf"/>
</dbReference>
<proteinExistence type="predicted"/>